<evidence type="ECO:0000256" key="5">
    <source>
        <dbReference type="ARBA" id="ARBA00023242"/>
    </source>
</evidence>
<keyword evidence="3" id="KW-0805">Transcription regulation</keyword>
<keyword evidence="4" id="KW-0804">Transcription</keyword>
<evidence type="ECO:0000256" key="4">
    <source>
        <dbReference type="ARBA" id="ARBA00023163"/>
    </source>
</evidence>
<evidence type="ECO:0000259" key="6">
    <source>
        <dbReference type="PROSITE" id="PS51754"/>
    </source>
</evidence>
<evidence type="ECO:0000256" key="3">
    <source>
        <dbReference type="ARBA" id="ARBA00023015"/>
    </source>
</evidence>
<accession>A0A9E7F6B9</accession>
<keyword evidence="8" id="KW-1185">Reference proteome</keyword>
<dbReference type="InterPro" id="IPR006458">
    <property type="entry name" value="Ovate_C"/>
</dbReference>
<organism evidence="7 8">
    <name type="scientific">Musa troglodytarum</name>
    <name type="common">fe'i banana</name>
    <dbReference type="NCBI Taxonomy" id="320322"/>
    <lineage>
        <taxon>Eukaryota</taxon>
        <taxon>Viridiplantae</taxon>
        <taxon>Streptophyta</taxon>
        <taxon>Embryophyta</taxon>
        <taxon>Tracheophyta</taxon>
        <taxon>Spermatophyta</taxon>
        <taxon>Magnoliopsida</taxon>
        <taxon>Liliopsida</taxon>
        <taxon>Zingiberales</taxon>
        <taxon>Musaceae</taxon>
        <taxon>Musa</taxon>
    </lineage>
</organism>
<evidence type="ECO:0000313" key="7">
    <source>
        <dbReference type="EMBL" id="URD88128.1"/>
    </source>
</evidence>
<reference evidence="7" key="1">
    <citation type="submission" date="2022-05" db="EMBL/GenBank/DDBJ databases">
        <title>The Musa troglodytarum L. genome provides insights into the mechanism of non-climacteric behaviour and enrichment of carotenoids.</title>
        <authorList>
            <person name="Wang J."/>
        </authorList>
    </citation>
    <scope>NUCLEOTIDE SEQUENCE</scope>
    <source>
        <tissue evidence="7">Leaf</tissue>
    </source>
</reference>
<evidence type="ECO:0000256" key="2">
    <source>
        <dbReference type="ARBA" id="ARBA00022491"/>
    </source>
</evidence>
<dbReference type="Proteomes" id="UP001055439">
    <property type="component" value="Chromosome 2"/>
</dbReference>
<dbReference type="PANTHER" id="PTHR34042">
    <property type="entry name" value="TRANSCRIPTION REPRESSOR OFP17"/>
    <property type="match status" value="1"/>
</dbReference>
<dbReference type="GO" id="GO:0045892">
    <property type="term" value="P:negative regulation of DNA-templated transcription"/>
    <property type="evidence" value="ECO:0007669"/>
    <property type="project" value="InterPro"/>
</dbReference>
<evidence type="ECO:0000313" key="8">
    <source>
        <dbReference type="Proteomes" id="UP001055439"/>
    </source>
</evidence>
<keyword evidence="5" id="KW-0539">Nucleus</keyword>
<feature type="domain" description="OVATE" evidence="6">
    <location>
        <begin position="5"/>
        <end position="65"/>
    </location>
</feature>
<dbReference type="PROSITE" id="PS51754">
    <property type="entry name" value="OVATE"/>
    <property type="match status" value="1"/>
</dbReference>
<sequence length="80" mass="9313">MTDREGKGVEAACRRFEKHLVEMMVEDGTVRELTDVEELLRSWNSLRSPVFVDLVCRFYGELCSDLFSGSREHEMHDEAM</sequence>
<proteinExistence type="predicted"/>
<gene>
    <name evidence="7" type="ORF">MUK42_27774</name>
</gene>
<dbReference type="InterPro" id="IPR044686">
    <property type="entry name" value="OFP17"/>
</dbReference>
<comment type="subcellular location">
    <subcellularLocation>
        <location evidence="1">Nucleus</location>
    </subcellularLocation>
</comment>
<evidence type="ECO:0000256" key="1">
    <source>
        <dbReference type="ARBA" id="ARBA00004123"/>
    </source>
</evidence>
<dbReference type="OrthoDB" id="1871608at2759"/>
<dbReference type="EMBL" id="CP097504">
    <property type="protein sequence ID" value="URD88128.1"/>
    <property type="molecule type" value="Genomic_DNA"/>
</dbReference>
<dbReference type="AlphaFoldDB" id="A0A9E7F6B9"/>
<keyword evidence="2" id="KW-0678">Repressor</keyword>
<name>A0A9E7F6B9_9LILI</name>
<protein>
    <recommendedName>
        <fullName evidence="6">OVATE domain-containing protein</fullName>
    </recommendedName>
</protein>
<dbReference type="PANTHER" id="PTHR34042:SF1">
    <property type="entry name" value="TRANSCRIPTION REPRESSOR OFP17"/>
    <property type="match status" value="1"/>
</dbReference>
<dbReference type="GO" id="GO:0005634">
    <property type="term" value="C:nucleus"/>
    <property type="evidence" value="ECO:0007669"/>
    <property type="project" value="UniProtKB-SubCell"/>
</dbReference>